<dbReference type="GO" id="GO:0016554">
    <property type="term" value="P:cytidine to uridine editing"/>
    <property type="evidence" value="ECO:0007669"/>
    <property type="project" value="InterPro"/>
</dbReference>
<dbReference type="GO" id="GO:0080156">
    <property type="term" value="P:mitochondrial mRNA modification"/>
    <property type="evidence" value="ECO:0007669"/>
    <property type="project" value="TreeGrafter"/>
</dbReference>
<comment type="caution">
    <text evidence="3">The sequence shown here is derived from an EMBL/GenBank/DDBJ whole genome shotgun (WGS) entry which is preliminary data.</text>
</comment>
<name>A0AAV0CKT6_9ASTE</name>
<keyword evidence="4" id="KW-1185">Reference proteome</keyword>
<evidence type="ECO:0000256" key="1">
    <source>
        <dbReference type="ARBA" id="ARBA00022946"/>
    </source>
</evidence>
<dbReference type="AlphaFoldDB" id="A0AAV0CKT6"/>
<dbReference type="InterPro" id="IPR054059">
    <property type="entry name" value="MORF/ORRM1/DAG-like_MORF"/>
</dbReference>
<protein>
    <recommendedName>
        <fullName evidence="2">MORF/ORRM1/DAG-like MORF domain-containing protein</fullName>
    </recommendedName>
</protein>
<dbReference type="InterPro" id="IPR039206">
    <property type="entry name" value="MORF/ORRM1/DAG-like"/>
</dbReference>
<dbReference type="Proteomes" id="UP001152523">
    <property type="component" value="Unassembled WGS sequence"/>
</dbReference>
<feature type="domain" description="MORF/ORRM1/DAG-like MORF" evidence="2">
    <location>
        <begin position="64"/>
        <end position="137"/>
    </location>
</feature>
<reference evidence="3" key="1">
    <citation type="submission" date="2022-07" db="EMBL/GenBank/DDBJ databases">
        <authorList>
            <person name="Macas J."/>
            <person name="Novak P."/>
            <person name="Neumann P."/>
        </authorList>
    </citation>
    <scope>NUCLEOTIDE SEQUENCE</scope>
</reference>
<dbReference type="GO" id="GO:0005739">
    <property type="term" value="C:mitochondrion"/>
    <property type="evidence" value="ECO:0007669"/>
    <property type="project" value="TreeGrafter"/>
</dbReference>
<accession>A0AAV0CKT6</accession>
<evidence type="ECO:0000313" key="3">
    <source>
        <dbReference type="EMBL" id="CAH9080010.1"/>
    </source>
</evidence>
<evidence type="ECO:0000259" key="2">
    <source>
        <dbReference type="Pfam" id="PF21864"/>
    </source>
</evidence>
<keyword evidence="1" id="KW-0809">Transit peptide</keyword>
<sequence>MALRTIVSGVKRRLLPPPANRSPHIPSSLHVVRCCASVSSILTLTTCCIECAEIMLHFPRMDFERWRVSVEYPNDEDDEEPEDEEKSIDFYTKTLTKVVGSGEEAKKRVYDVISFNRKHYTFAYKVDSNTSCKIQGMKFGLFPFYTDVPTVWGNRPYLNPLNPRAAIKSVEPKAVVSVRMETFDE</sequence>
<dbReference type="PANTHER" id="PTHR31346">
    <property type="entry name" value="MULTIPLE ORGANELLAR RNA EDITING FACTOR 2, CHLOROPLASTIC-RELATED-RELATED"/>
    <property type="match status" value="1"/>
</dbReference>
<dbReference type="Pfam" id="PF21864">
    <property type="entry name" value="MORF_dom"/>
    <property type="match status" value="1"/>
</dbReference>
<proteinExistence type="predicted"/>
<gene>
    <name evidence="3" type="ORF">CEPIT_LOCUS7145</name>
</gene>
<organism evidence="3 4">
    <name type="scientific">Cuscuta epithymum</name>
    <dbReference type="NCBI Taxonomy" id="186058"/>
    <lineage>
        <taxon>Eukaryota</taxon>
        <taxon>Viridiplantae</taxon>
        <taxon>Streptophyta</taxon>
        <taxon>Embryophyta</taxon>
        <taxon>Tracheophyta</taxon>
        <taxon>Spermatophyta</taxon>
        <taxon>Magnoliopsida</taxon>
        <taxon>eudicotyledons</taxon>
        <taxon>Gunneridae</taxon>
        <taxon>Pentapetalae</taxon>
        <taxon>asterids</taxon>
        <taxon>lamiids</taxon>
        <taxon>Solanales</taxon>
        <taxon>Convolvulaceae</taxon>
        <taxon>Cuscuteae</taxon>
        <taxon>Cuscuta</taxon>
        <taxon>Cuscuta subgen. Cuscuta</taxon>
    </lineage>
</organism>
<evidence type="ECO:0000313" key="4">
    <source>
        <dbReference type="Proteomes" id="UP001152523"/>
    </source>
</evidence>
<dbReference type="EMBL" id="CAMAPF010000034">
    <property type="protein sequence ID" value="CAH9080010.1"/>
    <property type="molecule type" value="Genomic_DNA"/>
</dbReference>